<accession>A0ABP1NQV8</accession>
<evidence type="ECO:0000313" key="3">
    <source>
        <dbReference type="Proteomes" id="UP001642520"/>
    </source>
</evidence>
<comment type="caution">
    <text evidence="2">The sequence shown here is derived from an EMBL/GenBank/DDBJ whole genome shotgun (WGS) entry which is preliminary data.</text>
</comment>
<sequence length="142" mass="16419">MRRKAGTNVREYSSSNRKPAPSCSTTFPPDIPWFASKLQTGVVTRNICHIIVNSTFTESLSPRRRVTGIKFRYIRSRYKYSAETDVDDKRERRWPRTMYQTAVNPIRVSTMRLFADGTQWDATLEPRRDGSRRDGSVSHCLG</sequence>
<dbReference type="Proteomes" id="UP001642520">
    <property type="component" value="Unassembled WGS sequence"/>
</dbReference>
<gene>
    <name evidence="2" type="ORF">XYLVIOL_LOCUS6069</name>
</gene>
<organism evidence="2 3">
    <name type="scientific">Xylocopa violacea</name>
    <name type="common">Violet carpenter bee</name>
    <name type="synonym">Apis violacea</name>
    <dbReference type="NCBI Taxonomy" id="135666"/>
    <lineage>
        <taxon>Eukaryota</taxon>
        <taxon>Metazoa</taxon>
        <taxon>Ecdysozoa</taxon>
        <taxon>Arthropoda</taxon>
        <taxon>Hexapoda</taxon>
        <taxon>Insecta</taxon>
        <taxon>Pterygota</taxon>
        <taxon>Neoptera</taxon>
        <taxon>Endopterygota</taxon>
        <taxon>Hymenoptera</taxon>
        <taxon>Apocrita</taxon>
        <taxon>Aculeata</taxon>
        <taxon>Apoidea</taxon>
        <taxon>Anthophila</taxon>
        <taxon>Apidae</taxon>
        <taxon>Xylocopa</taxon>
        <taxon>Xylocopa</taxon>
    </lineage>
</organism>
<name>A0ABP1NQV8_XYLVO</name>
<reference evidence="2 3" key="1">
    <citation type="submission" date="2024-08" db="EMBL/GenBank/DDBJ databases">
        <authorList>
            <person name="Will J Nash"/>
            <person name="Angela Man"/>
            <person name="Seanna McTaggart"/>
            <person name="Kendall Baker"/>
            <person name="Tom Barker"/>
            <person name="Leah Catchpole"/>
            <person name="Alex Durrant"/>
            <person name="Karim Gharbi"/>
            <person name="Naomi Irish"/>
            <person name="Gemy Kaithakottil"/>
            <person name="Debby Ku"/>
            <person name="Aaliyah Providence"/>
            <person name="Felix Shaw"/>
            <person name="David Swarbreck"/>
            <person name="Chris Watkins"/>
            <person name="Ann M. McCartney"/>
            <person name="Giulio Formenti"/>
            <person name="Alice Mouton"/>
            <person name="Noel Vella"/>
            <person name="Bjorn M von Reumont"/>
            <person name="Adriana Vella"/>
            <person name="Wilfried Haerty"/>
        </authorList>
    </citation>
    <scope>NUCLEOTIDE SEQUENCE [LARGE SCALE GENOMIC DNA]</scope>
</reference>
<proteinExistence type="predicted"/>
<evidence type="ECO:0000256" key="1">
    <source>
        <dbReference type="SAM" id="MobiDB-lite"/>
    </source>
</evidence>
<feature type="compositionally biased region" description="Polar residues" evidence="1">
    <location>
        <begin position="10"/>
        <end position="24"/>
    </location>
</feature>
<evidence type="ECO:0000313" key="2">
    <source>
        <dbReference type="EMBL" id="CAL7943404.1"/>
    </source>
</evidence>
<keyword evidence="3" id="KW-1185">Reference proteome</keyword>
<dbReference type="EMBL" id="CAXAJV020001293">
    <property type="protein sequence ID" value="CAL7943404.1"/>
    <property type="molecule type" value="Genomic_DNA"/>
</dbReference>
<protein>
    <submittedName>
        <fullName evidence="2">Uncharacterized protein</fullName>
    </submittedName>
</protein>
<feature type="region of interest" description="Disordered" evidence="1">
    <location>
        <begin position="1"/>
        <end position="24"/>
    </location>
</feature>